<dbReference type="Proteomes" id="UP000483820">
    <property type="component" value="Chromosome X"/>
</dbReference>
<gene>
    <name evidence="1" type="ORF">GCK72_025392</name>
</gene>
<evidence type="ECO:0000313" key="1">
    <source>
        <dbReference type="EMBL" id="KAF1748925.1"/>
    </source>
</evidence>
<comment type="caution">
    <text evidence="1">The sequence shown here is derived from an EMBL/GenBank/DDBJ whole genome shotgun (WGS) entry which is preliminary data.</text>
</comment>
<proteinExistence type="predicted"/>
<protein>
    <submittedName>
        <fullName evidence="1">Uncharacterized protein</fullName>
    </submittedName>
</protein>
<dbReference type="GeneID" id="9819640"/>
<dbReference type="EMBL" id="WUAV01000006">
    <property type="protein sequence ID" value="KAF1748925.1"/>
    <property type="molecule type" value="Genomic_DNA"/>
</dbReference>
<dbReference type="AlphaFoldDB" id="A0A6A5G2L6"/>
<reference evidence="1 2" key="1">
    <citation type="submission" date="2019-12" db="EMBL/GenBank/DDBJ databases">
        <title>Chromosome-level assembly of the Caenorhabditis remanei genome.</title>
        <authorList>
            <person name="Teterina A.A."/>
            <person name="Willis J.H."/>
            <person name="Phillips P.C."/>
        </authorList>
    </citation>
    <scope>NUCLEOTIDE SEQUENCE [LARGE SCALE GENOMIC DNA]</scope>
    <source>
        <strain evidence="1 2">PX506</strain>
        <tissue evidence="1">Whole organism</tissue>
    </source>
</reference>
<dbReference type="CTD" id="9819640"/>
<evidence type="ECO:0000313" key="2">
    <source>
        <dbReference type="Proteomes" id="UP000483820"/>
    </source>
</evidence>
<dbReference type="KEGG" id="crq:GCK72_025392"/>
<sequence>MAMNLQDRYDNELKRCYCTRRDCNFSCEVASLCDSISDGILKKSFIKEVEIAFVEQDTISGVLRGAHGDWCEMFKDNANEMDTHMCFIKNSVFRAAVVMQFIYNCTMGVYKSCRNRMLHQFLIDPLGRIIPENGDFVHRIITNPRFNFARLFRSSIRILNHEIKRIEFTRDCVHEFVQFLDLQLPQVELTNQNLIHKVTSEGRKDLEKTLKQHTFLWKTYKVWHVKNRNFLLTTERMMACNLCKLIRMRDMHVLALNHWNDFSAIPDPLHPRNFENLFSKL</sequence>
<dbReference type="RefSeq" id="XP_003103647.2">
    <property type="nucleotide sequence ID" value="XM_003103599.2"/>
</dbReference>
<accession>A0A6A5G2L6</accession>
<organism evidence="1 2">
    <name type="scientific">Caenorhabditis remanei</name>
    <name type="common">Caenorhabditis vulgaris</name>
    <dbReference type="NCBI Taxonomy" id="31234"/>
    <lineage>
        <taxon>Eukaryota</taxon>
        <taxon>Metazoa</taxon>
        <taxon>Ecdysozoa</taxon>
        <taxon>Nematoda</taxon>
        <taxon>Chromadorea</taxon>
        <taxon>Rhabditida</taxon>
        <taxon>Rhabditina</taxon>
        <taxon>Rhabditomorpha</taxon>
        <taxon>Rhabditoidea</taxon>
        <taxon>Rhabditidae</taxon>
        <taxon>Peloderinae</taxon>
        <taxon>Caenorhabditis</taxon>
    </lineage>
</organism>
<name>A0A6A5G2L6_CAERE</name>